<sequence>MVLNKTYFLFSERNNALVLGFVHVFLLFI</sequence>
<proteinExistence type="predicted"/>
<name>A0A8S5MCK0_9CAUD</name>
<evidence type="ECO:0000313" key="1">
    <source>
        <dbReference type="EMBL" id="DAD79667.1"/>
    </source>
</evidence>
<protein>
    <submittedName>
        <fullName evidence="1">Uncharacterized protein</fullName>
    </submittedName>
</protein>
<accession>A0A8S5MCK0</accession>
<reference evidence="1" key="1">
    <citation type="journal article" date="2021" name="Proc. Natl. Acad. Sci. U.S.A.">
        <title>A Catalog of Tens of Thousands of Viruses from Human Metagenomes Reveals Hidden Associations with Chronic Diseases.</title>
        <authorList>
            <person name="Tisza M.J."/>
            <person name="Buck C.B."/>
        </authorList>
    </citation>
    <scope>NUCLEOTIDE SEQUENCE</scope>
    <source>
        <strain evidence="1">Ct53O25</strain>
    </source>
</reference>
<dbReference type="EMBL" id="BK014869">
    <property type="protein sequence ID" value="DAD79667.1"/>
    <property type="molecule type" value="Genomic_DNA"/>
</dbReference>
<organism evidence="1">
    <name type="scientific">Podoviridae sp. ct53O25</name>
    <dbReference type="NCBI Taxonomy" id="2826539"/>
    <lineage>
        <taxon>Viruses</taxon>
        <taxon>Duplodnaviria</taxon>
        <taxon>Heunggongvirae</taxon>
        <taxon>Uroviricota</taxon>
        <taxon>Caudoviricetes</taxon>
    </lineage>
</organism>